<dbReference type="GO" id="GO:0035312">
    <property type="term" value="F:5'-3' DNA exonuclease activity"/>
    <property type="evidence" value="ECO:0007669"/>
    <property type="project" value="TreeGrafter"/>
</dbReference>
<dbReference type="Gene3D" id="1.10.150.650">
    <property type="match status" value="1"/>
</dbReference>
<sequence>MIDLHTHSRASDGSLTPSQLIQAAKERGISALALTDHDTVDGLEEARVEAVKAGIRFIPGIELEIRYENEAGASAVSGEFHLLGLGLREIGPGFRETLTDLGRRRENRNLQILDRMVEQGIQAEYSEVQALSGGGSVGRPHFADLLVKRGIVKNREQAFDRFLGKGRPLYIPKEGLEFTRALSLVRDAGGIPVLAHPMSLYIAWGRLPDFIADLAAQGLAGIEAWHPTTKVQACKRLEELGRSLGLYITAGSDFHGESRPDRKLGITAGGLKIDDFFLDSIPPLQNLPENAIIQE</sequence>
<gene>
    <name evidence="2" type="ordered locus">TREPR_3813</name>
</gene>
<dbReference type="HOGENOM" id="CLU_067347_1_0_12"/>
<dbReference type="SUPFAM" id="SSF89550">
    <property type="entry name" value="PHP domain-like"/>
    <property type="match status" value="1"/>
</dbReference>
<dbReference type="InterPro" id="IPR004013">
    <property type="entry name" value="PHP_dom"/>
</dbReference>
<evidence type="ECO:0000259" key="1">
    <source>
        <dbReference type="SMART" id="SM00481"/>
    </source>
</evidence>
<accession>F5YPM9</accession>
<name>F5YPM9_TREPZ</name>
<dbReference type="KEGG" id="tpi:TREPR_3813"/>
<dbReference type="InterPro" id="IPR003141">
    <property type="entry name" value="Pol/His_phosphatase_N"/>
</dbReference>
<evidence type="ECO:0000313" key="3">
    <source>
        <dbReference type="Proteomes" id="UP000009223"/>
    </source>
</evidence>
<evidence type="ECO:0000313" key="2">
    <source>
        <dbReference type="EMBL" id="AEF85217.1"/>
    </source>
</evidence>
<dbReference type="SMART" id="SM00481">
    <property type="entry name" value="POLIIIAc"/>
    <property type="match status" value="1"/>
</dbReference>
<dbReference type="STRING" id="545694.TREPR_3813"/>
<dbReference type="PANTHER" id="PTHR42924">
    <property type="entry name" value="EXONUCLEASE"/>
    <property type="match status" value="1"/>
</dbReference>
<dbReference type="PANTHER" id="PTHR42924:SF3">
    <property type="entry name" value="POLYMERASE_HISTIDINOL PHOSPHATASE N-TERMINAL DOMAIN-CONTAINING PROTEIN"/>
    <property type="match status" value="1"/>
</dbReference>
<dbReference type="AlphaFoldDB" id="F5YPM9"/>
<dbReference type="EMBL" id="CP001843">
    <property type="protein sequence ID" value="AEF85217.1"/>
    <property type="molecule type" value="Genomic_DNA"/>
</dbReference>
<proteinExistence type="predicted"/>
<feature type="domain" description="Polymerase/histidinol phosphatase N-terminal" evidence="1">
    <location>
        <begin position="2"/>
        <end position="67"/>
    </location>
</feature>
<dbReference type="GO" id="GO:0004534">
    <property type="term" value="F:5'-3' RNA exonuclease activity"/>
    <property type="evidence" value="ECO:0007669"/>
    <property type="project" value="TreeGrafter"/>
</dbReference>
<dbReference type="InterPro" id="IPR052018">
    <property type="entry name" value="PHP_domain"/>
</dbReference>
<protein>
    <submittedName>
        <fullName evidence="2">PHP domain protein</fullName>
    </submittedName>
</protein>
<dbReference type="eggNOG" id="COG0613">
    <property type="taxonomic scope" value="Bacteria"/>
</dbReference>
<dbReference type="Pfam" id="PF02811">
    <property type="entry name" value="PHP"/>
    <property type="match status" value="1"/>
</dbReference>
<reference evidence="3" key="1">
    <citation type="submission" date="2009-12" db="EMBL/GenBank/DDBJ databases">
        <title>Complete sequence of Treponema primitia strain ZAS-2.</title>
        <authorList>
            <person name="Tetu S.G."/>
            <person name="Matson E."/>
            <person name="Ren Q."/>
            <person name="Seshadri R."/>
            <person name="Elbourne L."/>
            <person name="Hassan K.A."/>
            <person name="Durkin A."/>
            <person name="Radune D."/>
            <person name="Mohamoud Y."/>
            <person name="Shay R."/>
            <person name="Jin S."/>
            <person name="Zhang X."/>
            <person name="Lucey K."/>
            <person name="Ballor N.R."/>
            <person name="Ottesen E."/>
            <person name="Rosenthal R."/>
            <person name="Allen A."/>
            <person name="Leadbetter J.R."/>
            <person name="Paulsen I.T."/>
        </authorList>
    </citation>
    <scope>NUCLEOTIDE SEQUENCE [LARGE SCALE GENOMIC DNA]</scope>
    <source>
        <strain evidence="3">ATCC BAA-887 / DSM 12427 / ZAS-2</strain>
    </source>
</reference>
<dbReference type="Gene3D" id="3.20.20.140">
    <property type="entry name" value="Metal-dependent hydrolases"/>
    <property type="match status" value="1"/>
</dbReference>
<dbReference type="CDD" id="cd07438">
    <property type="entry name" value="PHP_HisPPase_AMP"/>
    <property type="match status" value="1"/>
</dbReference>
<dbReference type="OrthoDB" id="9804333at2"/>
<dbReference type="Proteomes" id="UP000009223">
    <property type="component" value="Chromosome"/>
</dbReference>
<dbReference type="InterPro" id="IPR016195">
    <property type="entry name" value="Pol/histidinol_Pase-like"/>
</dbReference>
<reference evidence="2 3" key="2">
    <citation type="journal article" date="2011" name="ISME J.">
        <title>RNA-seq reveals cooperative metabolic interactions between two termite-gut spirochete species in co-culture.</title>
        <authorList>
            <person name="Rosenthal A.Z."/>
            <person name="Matson E.G."/>
            <person name="Eldar A."/>
            <person name="Leadbetter J.R."/>
        </authorList>
    </citation>
    <scope>NUCLEOTIDE SEQUENCE [LARGE SCALE GENOMIC DNA]</scope>
    <source>
        <strain evidence="3">ATCC BAA-887 / DSM 12427 / ZAS-2</strain>
    </source>
</reference>
<dbReference type="RefSeq" id="WP_015706522.1">
    <property type="nucleotide sequence ID" value="NC_015578.1"/>
</dbReference>
<keyword evidence="3" id="KW-1185">Reference proteome</keyword>
<organism evidence="2 3">
    <name type="scientific">Treponema primitia (strain ATCC BAA-887 / DSM 12427 / ZAS-2)</name>
    <dbReference type="NCBI Taxonomy" id="545694"/>
    <lineage>
        <taxon>Bacteria</taxon>
        <taxon>Pseudomonadati</taxon>
        <taxon>Spirochaetota</taxon>
        <taxon>Spirochaetia</taxon>
        <taxon>Spirochaetales</taxon>
        <taxon>Treponemataceae</taxon>
        <taxon>Treponema</taxon>
    </lineage>
</organism>